<dbReference type="Pfam" id="PF25209">
    <property type="entry name" value="Phage_capsid_4"/>
    <property type="match status" value="1"/>
</dbReference>
<organism evidence="1 2">
    <name type="scientific">Methanocorpusculum petauri</name>
    <dbReference type="NCBI Taxonomy" id="3002863"/>
    <lineage>
        <taxon>Archaea</taxon>
        <taxon>Methanobacteriati</taxon>
        <taxon>Methanobacteriota</taxon>
        <taxon>Stenosarchaea group</taxon>
        <taxon>Methanomicrobia</taxon>
        <taxon>Methanomicrobiales</taxon>
        <taxon>Methanocorpusculaceae</taxon>
        <taxon>Methanocorpusculum</taxon>
    </lineage>
</organism>
<dbReference type="InterPro" id="IPR053738">
    <property type="entry name" value="Lambda_capsid_assembly"/>
</dbReference>
<dbReference type="SUPFAM" id="SSF56563">
    <property type="entry name" value="Major capsid protein gp5"/>
    <property type="match status" value="1"/>
</dbReference>
<comment type="caution">
    <text evidence="1">The sequence shown here is derived from an EMBL/GenBank/DDBJ whole genome shotgun (WGS) entry which is preliminary data.</text>
</comment>
<dbReference type="EMBL" id="JAPTGB010000003">
    <property type="protein sequence ID" value="MCZ0859936.1"/>
    <property type="molecule type" value="Genomic_DNA"/>
</dbReference>
<proteinExistence type="predicted"/>
<gene>
    <name evidence="1" type="ORF">O0S10_01675</name>
</gene>
<evidence type="ECO:0000313" key="2">
    <source>
        <dbReference type="Proteomes" id="UP001141422"/>
    </source>
</evidence>
<keyword evidence="2" id="KW-1185">Reference proteome</keyword>
<name>A0ABT4IED4_9EURY</name>
<dbReference type="Gene3D" id="3.90.1690.10">
    <property type="entry name" value="phage-related protein like domain"/>
    <property type="match status" value="1"/>
</dbReference>
<accession>A0ABT4IED4</accession>
<evidence type="ECO:0000313" key="1">
    <source>
        <dbReference type="EMBL" id="MCZ0859936.1"/>
    </source>
</evidence>
<evidence type="ECO:0008006" key="3">
    <source>
        <dbReference type="Google" id="ProtNLM"/>
    </source>
</evidence>
<protein>
    <recommendedName>
        <fullName evidence="3">Phage major capsid protein</fullName>
    </recommendedName>
</protein>
<dbReference type="RefSeq" id="WP_268924160.1">
    <property type="nucleotide sequence ID" value="NZ_JAPTGB010000003.1"/>
</dbReference>
<reference evidence="1" key="1">
    <citation type="submission" date="2022-12" db="EMBL/GenBank/DDBJ databases">
        <title>Isolation and characterisation of novel Methanocorpusculum spp. from native Australian herbivores indicates the genus is ancestrally host-associated.</title>
        <authorList>
            <person name="Volmer J.G."/>
            <person name="Soo R.M."/>
            <person name="Evans P.N."/>
            <person name="Hoedt E.C."/>
            <person name="Astorga Alsina A.L."/>
            <person name="Woodcroft B.J."/>
            <person name="Tyson G.W."/>
            <person name="Hugenholtz P."/>
            <person name="Morrison M."/>
        </authorList>
    </citation>
    <scope>NUCLEOTIDE SEQUENCE</scope>
    <source>
        <strain evidence="1">MG</strain>
    </source>
</reference>
<sequence>MKLNEFLPGTTSPMTQSYALANHPALTYKVVEAGILKKYHEPSIAKSLLRENKVVGSAIESSLEGDSRGEVKIVSENGDIPRIDTDFLKKVRSVDWYGGYIEITLDEVEDGRADAVQTKVENLAYAMQLYEQRNILWTVSNAQGLNTLTGTDWTGSSADPLRDLQKAKNLVKKDGLPADTLVISTSLAEYLSSMDIVKSRIYNTNGSQSFVNTGDLPPLAGLRVVVDDELDPEDTGIAYVLRTLSCGTWDVRHPIRTYSVDGKFLGKDMVAYKTVALAKANAYISHPKLITKLTGLLG</sequence>
<dbReference type="Proteomes" id="UP001141422">
    <property type="component" value="Unassembled WGS sequence"/>
</dbReference>